<feature type="compositionally biased region" description="Polar residues" evidence="1">
    <location>
        <begin position="120"/>
        <end position="131"/>
    </location>
</feature>
<feature type="region of interest" description="Disordered" evidence="1">
    <location>
        <begin position="406"/>
        <end position="445"/>
    </location>
</feature>
<gene>
    <name evidence="2" type="ORF">BGZ80_008163</name>
</gene>
<reference evidence="2" key="1">
    <citation type="journal article" date="2020" name="Fungal Divers.">
        <title>Resolving the Mortierellaceae phylogeny through synthesis of multi-gene phylogenetics and phylogenomics.</title>
        <authorList>
            <person name="Vandepol N."/>
            <person name="Liber J."/>
            <person name="Desiro A."/>
            <person name="Na H."/>
            <person name="Kennedy M."/>
            <person name="Barry K."/>
            <person name="Grigoriev I.V."/>
            <person name="Miller A.N."/>
            <person name="O'Donnell K."/>
            <person name="Stajich J.E."/>
            <person name="Bonito G."/>
        </authorList>
    </citation>
    <scope>NUCLEOTIDE SEQUENCE</scope>
    <source>
        <strain evidence="2">NRRL 2769</strain>
    </source>
</reference>
<evidence type="ECO:0000256" key="1">
    <source>
        <dbReference type="SAM" id="MobiDB-lite"/>
    </source>
</evidence>
<feature type="compositionally biased region" description="Basic and acidic residues" evidence="1">
    <location>
        <begin position="33"/>
        <end position="48"/>
    </location>
</feature>
<sequence>MDTNSLSKASAMNIISTPSTNIPLGESAPPLSVRRDFSDPSTIVHDKGVGVSSPSVTRPDPPFKRWPDPTRSCSQRELTTGGNDAVFEKGSSRHAQRTKNKTRYFVRFADIQYDTDTADNKQSGASLNQAKKLTPARTVSEHSERNPTEPIGEFDFEDQPSESLHEGITADTSNRKARKRVSKIFKVVKQSWKDVWNDDEAEISNLRWIYKPETTISSDSPFYKVQLGVRFQDVVPERPAVFPYPSQIAYSSRYGSSVLPSDPSIAGGRPYLDDEARLRERLIRQALMRRKATGRFRRRPNITLPMTDGRTTQPVEVARIRRAYNDPNKHQQNNEGDKEQATPLEKMNRQARTGTVEWTVTRISPPEENTSTQSTSSARTETNVIKLPIQEHPLVSRRSLRRTVSTRFPDRPRNGGSPRIPRSVYMPKQKGNVDNMQTSSGVVTPSSGENIVTKLERVSTILYQSKGVSLLPKVVITSHQDIACESVSDTPATNELSDSISSLDATLLPPRPLFHYRDVEKETGDGPESHRNSGADRLSVDARMSRRSVYSNRSSVYSNRSASSNVSAVSSLANSVYSTLSEDWNRPTYYAKAISPRYPVSMQSKIKELPPLANFKILIKPKLVSAVETSSQMEFVTEVVRSRGLRHQNGDPIQIEKEDELYEVKYNISQEPLNDSTRQRGKDSLSPFTHLCKSAKPDLKDTLGFIDYGMQGSSSNSDGDNSVESDDNDDDIIERKVDILDVNDTSEMEKLSINPSDPHPNPEWFYNTQYEHFQEYGYFLDIPSEPVVENKVDEPSNAEQAHGALGFRKSTRKIISKSKKIMKGTFRTFQALVRGNLSDSSIHSTKGLKGDNVEIMDDTQPSYSANTRPDANGEGNIWTPRQLGGN</sequence>
<proteinExistence type="predicted"/>
<feature type="compositionally biased region" description="Basic and acidic residues" evidence="1">
    <location>
        <begin position="520"/>
        <end position="544"/>
    </location>
</feature>
<accession>A0A9P6MYE8</accession>
<dbReference type="EMBL" id="JAAAID010000435">
    <property type="protein sequence ID" value="KAG0017561.1"/>
    <property type="molecule type" value="Genomic_DNA"/>
</dbReference>
<feature type="compositionally biased region" description="Polar residues" evidence="1">
    <location>
        <begin position="432"/>
        <end position="445"/>
    </location>
</feature>
<comment type="caution">
    <text evidence="2">The sequence shown here is derived from an EMBL/GenBank/DDBJ whole genome shotgun (WGS) entry which is preliminary data.</text>
</comment>
<dbReference type="Proteomes" id="UP000703661">
    <property type="component" value="Unassembled WGS sequence"/>
</dbReference>
<feature type="region of interest" description="Disordered" evidence="1">
    <location>
        <begin position="17"/>
        <end position="95"/>
    </location>
</feature>
<feature type="region of interest" description="Disordered" evidence="1">
    <location>
        <begin position="324"/>
        <end position="383"/>
    </location>
</feature>
<feature type="compositionally biased region" description="Polar residues" evidence="1">
    <location>
        <begin position="350"/>
        <end position="383"/>
    </location>
</feature>
<organism evidence="2 3">
    <name type="scientific">Entomortierella chlamydospora</name>
    <dbReference type="NCBI Taxonomy" id="101097"/>
    <lineage>
        <taxon>Eukaryota</taxon>
        <taxon>Fungi</taxon>
        <taxon>Fungi incertae sedis</taxon>
        <taxon>Mucoromycota</taxon>
        <taxon>Mortierellomycotina</taxon>
        <taxon>Mortierellomycetes</taxon>
        <taxon>Mortierellales</taxon>
        <taxon>Mortierellaceae</taxon>
        <taxon>Entomortierella</taxon>
    </lineage>
</organism>
<feature type="compositionally biased region" description="Polar residues" evidence="1">
    <location>
        <begin position="71"/>
        <end position="82"/>
    </location>
</feature>
<feature type="compositionally biased region" description="Polar residues" evidence="1">
    <location>
        <begin position="859"/>
        <end position="869"/>
    </location>
</feature>
<name>A0A9P6MYE8_9FUNG</name>
<keyword evidence="3" id="KW-1185">Reference proteome</keyword>
<feature type="region of interest" description="Disordered" evidence="1">
    <location>
        <begin position="706"/>
        <end position="732"/>
    </location>
</feature>
<dbReference type="AlphaFoldDB" id="A0A9P6MYE8"/>
<feature type="region of interest" description="Disordered" evidence="1">
    <location>
        <begin position="520"/>
        <end position="545"/>
    </location>
</feature>
<feature type="compositionally biased region" description="Acidic residues" evidence="1">
    <location>
        <begin position="721"/>
        <end position="732"/>
    </location>
</feature>
<feature type="region of interest" description="Disordered" evidence="1">
    <location>
        <begin position="840"/>
        <end position="886"/>
    </location>
</feature>
<evidence type="ECO:0000313" key="3">
    <source>
        <dbReference type="Proteomes" id="UP000703661"/>
    </source>
</evidence>
<evidence type="ECO:0000313" key="2">
    <source>
        <dbReference type="EMBL" id="KAG0017561.1"/>
    </source>
</evidence>
<feature type="region of interest" description="Disordered" evidence="1">
    <location>
        <begin position="117"/>
        <end position="161"/>
    </location>
</feature>
<protein>
    <submittedName>
        <fullName evidence="2">Uncharacterized protein</fullName>
    </submittedName>
</protein>